<dbReference type="InterPro" id="IPR053044">
    <property type="entry name" value="Metallo-hydrolase/TatD-type"/>
</dbReference>
<dbReference type="InterPro" id="IPR001130">
    <property type="entry name" value="TatD-like"/>
</dbReference>
<dbReference type="GO" id="GO:0016788">
    <property type="term" value="F:hydrolase activity, acting on ester bonds"/>
    <property type="evidence" value="ECO:0007669"/>
    <property type="project" value="InterPro"/>
</dbReference>
<organism evidence="2 3">
    <name type="scientific">Terfezia boudieri ATCC MYA-4762</name>
    <dbReference type="NCBI Taxonomy" id="1051890"/>
    <lineage>
        <taxon>Eukaryota</taxon>
        <taxon>Fungi</taxon>
        <taxon>Dikarya</taxon>
        <taxon>Ascomycota</taxon>
        <taxon>Pezizomycotina</taxon>
        <taxon>Pezizomycetes</taxon>
        <taxon>Pezizales</taxon>
        <taxon>Pezizaceae</taxon>
        <taxon>Terfezia</taxon>
    </lineage>
</organism>
<dbReference type="STRING" id="1051890.A0A3N4MLC3"/>
<dbReference type="InterPro" id="IPR032466">
    <property type="entry name" value="Metal_Hydrolase"/>
</dbReference>
<name>A0A3N4MLC3_9PEZI</name>
<sequence length="442" mass="49434">MNHSVNANPKSPSTSHIPIPDSHCHPTDTPSLLPTIPSMRASCLTAMSTNSTDQSLVLELAEKYPERVVPGFGWHPWFSYLVWDDEDPELLALWETGEEGWEGEFTTRHFEKVLKGGGGGGGGPGNGGRLEKGFVEALGMPRRLRGDVVVELRRNFERFKSQGRGVVLGEVGLDRGFRLPWPKGYRPPASASVSATVSEEGEGEKEKALSPYKVSMHHQVLVFIMQMKVAGEVGVPASVHGVQAHGTMFDTLRGLWKGWEVRVESRREMRERVVRGRKLGGKEREWVDRFLLEDGKGLEELDSDVEGDEPPQGPPPFPPRICLHSFSAPPQTLSQYLSNPTPTTAYPSEVYFSFSTTINSRNKCRLEEVLGMVPQERVLVESDLHTAGEEMDRVLEGAVEVVRGVKGWSGEEVRRVVGENWGRWVYGEEWDWRRRRRGQGKA</sequence>
<dbReference type="Gene3D" id="3.20.20.140">
    <property type="entry name" value="Metal-dependent hydrolases"/>
    <property type="match status" value="1"/>
</dbReference>
<evidence type="ECO:0000313" key="2">
    <source>
        <dbReference type="EMBL" id="RPB28975.1"/>
    </source>
</evidence>
<dbReference type="Proteomes" id="UP000267821">
    <property type="component" value="Unassembled WGS sequence"/>
</dbReference>
<dbReference type="PANTHER" id="PTHR47345:SF1">
    <property type="entry name" value="CUT9-INTERACTING PROTEIN SCN1"/>
    <property type="match status" value="1"/>
</dbReference>
<dbReference type="SUPFAM" id="SSF51556">
    <property type="entry name" value="Metallo-dependent hydrolases"/>
    <property type="match status" value="1"/>
</dbReference>
<proteinExistence type="predicted"/>
<evidence type="ECO:0000313" key="3">
    <source>
        <dbReference type="Proteomes" id="UP000267821"/>
    </source>
</evidence>
<reference evidence="2 3" key="1">
    <citation type="journal article" date="2018" name="Nat. Ecol. Evol.">
        <title>Pezizomycetes genomes reveal the molecular basis of ectomycorrhizal truffle lifestyle.</title>
        <authorList>
            <person name="Murat C."/>
            <person name="Payen T."/>
            <person name="Noel B."/>
            <person name="Kuo A."/>
            <person name="Morin E."/>
            <person name="Chen J."/>
            <person name="Kohler A."/>
            <person name="Krizsan K."/>
            <person name="Balestrini R."/>
            <person name="Da Silva C."/>
            <person name="Montanini B."/>
            <person name="Hainaut M."/>
            <person name="Levati E."/>
            <person name="Barry K.W."/>
            <person name="Belfiori B."/>
            <person name="Cichocki N."/>
            <person name="Clum A."/>
            <person name="Dockter R.B."/>
            <person name="Fauchery L."/>
            <person name="Guy J."/>
            <person name="Iotti M."/>
            <person name="Le Tacon F."/>
            <person name="Lindquist E.A."/>
            <person name="Lipzen A."/>
            <person name="Malagnac F."/>
            <person name="Mello A."/>
            <person name="Molinier V."/>
            <person name="Miyauchi S."/>
            <person name="Poulain J."/>
            <person name="Riccioni C."/>
            <person name="Rubini A."/>
            <person name="Sitrit Y."/>
            <person name="Splivallo R."/>
            <person name="Traeger S."/>
            <person name="Wang M."/>
            <person name="Zifcakova L."/>
            <person name="Wipf D."/>
            <person name="Zambonelli A."/>
            <person name="Paolocci F."/>
            <person name="Nowrousian M."/>
            <person name="Ottonello S."/>
            <person name="Baldrian P."/>
            <person name="Spatafora J.W."/>
            <person name="Henrissat B."/>
            <person name="Nagy L.G."/>
            <person name="Aury J.M."/>
            <person name="Wincker P."/>
            <person name="Grigoriev I.V."/>
            <person name="Bonfante P."/>
            <person name="Martin F.M."/>
        </authorList>
    </citation>
    <scope>NUCLEOTIDE SEQUENCE [LARGE SCALE GENOMIC DNA]</scope>
    <source>
        <strain evidence="2 3">ATCC MYA-4762</strain>
    </source>
</reference>
<feature type="region of interest" description="Disordered" evidence="1">
    <location>
        <begin position="1"/>
        <end position="31"/>
    </location>
</feature>
<gene>
    <name evidence="2" type="ORF">L211DRAFT_859870</name>
</gene>
<dbReference type="InParanoid" id="A0A3N4MLC3"/>
<dbReference type="PANTHER" id="PTHR47345">
    <property type="entry name" value="CUT9-INTERACTING PROTEIN SCN1"/>
    <property type="match status" value="1"/>
</dbReference>
<accession>A0A3N4MLC3</accession>
<dbReference type="Pfam" id="PF01026">
    <property type="entry name" value="TatD_DNase"/>
    <property type="match status" value="1"/>
</dbReference>
<dbReference type="EMBL" id="ML121528">
    <property type="protein sequence ID" value="RPB28975.1"/>
    <property type="molecule type" value="Genomic_DNA"/>
</dbReference>
<keyword evidence="2" id="KW-0378">Hydrolase</keyword>
<keyword evidence="3" id="KW-1185">Reference proteome</keyword>
<evidence type="ECO:0000256" key="1">
    <source>
        <dbReference type="SAM" id="MobiDB-lite"/>
    </source>
</evidence>
<dbReference type="OrthoDB" id="413993at2759"/>
<protein>
    <submittedName>
        <fullName evidence="2">Metallo-dependent hydrolase</fullName>
    </submittedName>
</protein>
<dbReference type="AlphaFoldDB" id="A0A3N4MLC3"/>
<feature type="compositionally biased region" description="Polar residues" evidence="1">
    <location>
        <begin position="1"/>
        <end position="16"/>
    </location>
</feature>
<dbReference type="FunCoup" id="A0A3N4MLC3">
    <property type="interactions" value="44"/>
</dbReference>